<organism evidence="1 2">
    <name type="scientific">Trifolium pratense</name>
    <name type="common">Red clover</name>
    <dbReference type="NCBI Taxonomy" id="57577"/>
    <lineage>
        <taxon>Eukaryota</taxon>
        <taxon>Viridiplantae</taxon>
        <taxon>Streptophyta</taxon>
        <taxon>Embryophyta</taxon>
        <taxon>Tracheophyta</taxon>
        <taxon>Spermatophyta</taxon>
        <taxon>Magnoliopsida</taxon>
        <taxon>eudicotyledons</taxon>
        <taxon>Gunneridae</taxon>
        <taxon>Pentapetalae</taxon>
        <taxon>rosids</taxon>
        <taxon>fabids</taxon>
        <taxon>Fabales</taxon>
        <taxon>Fabaceae</taxon>
        <taxon>Papilionoideae</taxon>
        <taxon>50 kb inversion clade</taxon>
        <taxon>NPAAA clade</taxon>
        <taxon>Hologalegina</taxon>
        <taxon>IRL clade</taxon>
        <taxon>Trifolieae</taxon>
        <taxon>Trifolium</taxon>
    </lineage>
</organism>
<dbReference type="PANTHER" id="PTHR36492">
    <property type="match status" value="1"/>
</dbReference>
<name>A0A2K3L5H3_TRIPR</name>
<proteinExistence type="predicted"/>
<dbReference type="Proteomes" id="UP000236291">
    <property type="component" value="Unassembled WGS sequence"/>
</dbReference>
<gene>
    <name evidence="1" type="ORF">L195_g029682</name>
</gene>
<dbReference type="STRING" id="57577.A0A2K3L5H3"/>
<evidence type="ECO:0000313" key="2">
    <source>
        <dbReference type="Proteomes" id="UP000236291"/>
    </source>
</evidence>
<sequence>MGFIAMPKSNSNSKMASKPIQNLLGHQLLGHLDRALVLDVSGMSIVSVNGDPRGDCPVWGSDGGEFFPAEMGMQELCPEKRMLFYPKLPKIIGSDFLEDRIRSIHGAQGRRDASSCHVFGHTHFCWDAVVDGIRYVQAPLAYPRERKRRMNGGENWLPFCLYADKKFADKLNPCFWSDYYSVNPRTPHDTKLAPWVARFYKQKQSIDV</sequence>
<evidence type="ECO:0000313" key="1">
    <source>
        <dbReference type="EMBL" id="PNX73777.1"/>
    </source>
</evidence>
<dbReference type="EMBL" id="ASHM01026527">
    <property type="protein sequence ID" value="PNX73777.1"/>
    <property type="molecule type" value="Genomic_DNA"/>
</dbReference>
<comment type="caution">
    <text evidence="1">The sequence shown here is derived from an EMBL/GenBank/DDBJ whole genome shotgun (WGS) entry which is preliminary data.</text>
</comment>
<reference evidence="1 2" key="1">
    <citation type="journal article" date="2014" name="Am. J. Bot.">
        <title>Genome assembly and annotation for red clover (Trifolium pratense; Fabaceae).</title>
        <authorList>
            <person name="Istvanek J."/>
            <person name="Jaros M."/>
            <person name="Krenek A."/>
            <person name="Repkova J."/>
        </authorList>
    </citation>
    <scope>NUCLEOTIDE SEQUENCE [LARGE SCALE GENOMIC DNA]</scope>
    <source>
        <strain evidence="2">cv. Tatra</strain>
        <tissue evidence="1">Young leaves</tissue>
    </source>
</reference>
<dbReference type="PANTHER" id="PTHR36492:SF2">
    <property type="entry name" value="[ACYL-CARRIER-PROTEIN] PHOSPHODIESTERASE PPTH"/>
    <property type="match status" value="1"/>
</dbReference>
<accession>A0A2K3L5H3</accession>
<protein>
    <submittedName>
        <fullName evidence="1">Uncharacterized protein</fullName>
    </submittedName>
</protein>
<reference evidence="1 2" key="2">
    <citation type="journal article" date="2017" name="Front. Plant Sci.">
        <title>Gene Classification and Mining of Molecular Markers Useful in Red Clover (Trifolium pratense) Breeding.</title>
        <authorList>
            <person name="Istvanek J."/>
            <person name="Dluhosova J."/>
            <person name="Dluhos P."/>
            <person name="Patkova L."/>
            <person name="Nedelnik J."/>
            <person name="Repkova J."/>
        </authorList>
    </citation>
    <scope>NUCLEOTIDE SEQUENCE [LARGE SCALE GENOMIC DNA]</scope>
    <source>
        <strain evidence="2">cv. Tatra</strain>
        <tissue evidence="1">Young leaves</tissue>
    </source>
</reference>
<dbReference type="AlphaFoldDB" id="A0A2K3L5H3"/>
<dbReference type="InterPro" id="IPR052963">
    <property type="entry name" value="Pantetheine_PDE"/>
</dbReference>